<evidence type="ECO:0000313" key="2">
    <source>
        <dbReference type="EMBL" id="KKO04479.1"/>
    </source>
</evidence>
<reference evidence="2" key="1">
    <citation type="journal article" date="2015" name="Nature">
        <title>Complex archaea that bridge the gap between prokaryotes and eukaryotes.</title>
        <authorList>
            <person name="Spang A."/>
            <person name="Saw J.H."/>
            <person name="Jorgensen S.L."/>
            <person name="Zaremba-Niedzwiedzka K."/>
            <person name="Martijn J."/>
            <person name="Lind A.E."/>
            <person name="van Eijk R."/>
            <person name="Schleper C."/>
            <person name="Guy L."/>
            <person name="Ettema T.J."/>
        </authorList>
    </citation>
    <scope>NUCLEOTIDE SEQUENCE</scope>
</reference>
<feature type="domain" description="Ketopantoate reductase N-terminal" evidence="1">
    <location>
        <begin position="6"/>
        <end position="86"/>
    </location>
</feature>
<dbReference type="InterPro" id="IPR013332">
    <property type="entry name" value="KPR_N"/>
</dbReference>
<accession>A0A0F9YIY0</accession>
<dbReference type="AlphaFoldDB" id="A0A0F9YIY0"/>
<name>A0A0F9YIY0_9ZZZZ</name>
<dbReference type="Gene3D" id="3.40.50.720">
    <property type="entry name" value="NAD(P)-binding Rossmann-like Domain"/>
    <property type="match status" value="1"/>
</dbReference>
<organism evidence="2">
    <name type="scientific">marine sediment metagenome</name>
    <dbReference type="NCBI Taxonomy" id="412755"/>
    <lineage>
        <taxon>unclassified sequences</taxon>
        <taxon>metagenomes</taxon>
        <taxon>ecological metagenomes</taxon>
    </lineage>
</organism>
<evidence type="ECO:0000259" key="1">
    <source>
        <dbReference type="Pfam" id="PF02558"/>
    </source>
</evidence>
<protein>
    <recommendedName>
        <fullName evidence="1">Ketopantoate reductase N-terminal domain-containing protein</fullName>
    </recommendedName>
</protein>
<proteinExistence type="predicted"/>
<dbReference type="EMBL" id="LAZR01000022">
    <property type="protein sequence ID" value="KKO04479.1"/>
    <property type="molecule type" value="Genomic_DNA"/>
</dbReference>
<gene>
    <name evidence="2" type="ORF">LCGC14_0083050</name>
</gene>
<sequence length="350" mass="37995">MPHKVLILGASYGSLLGTKLAMAGHDVTLLCRAATAALINDEGTEVRIRLKGEDAHRSIFSRDLPGRVDASTPEAVDPADYDLICLAMQEPQYGDPALRHLLNRTAKAAVPCMSIMNMPPLPYLKRLPGLDCSKLGTAYTDPRIWDQFDPALMTLCSPDPQAFRPPEDKANVLHVGLPTNFKVARFDNPDHDRLLAELAADIDAVRLDGHEVPVKLRVHDSLYVPLAKWSMLATGNYRCITAGDPISIRDAVHGDIDLSREIYAFVNEIVSRLGASPEDPVPFEKYAKAAENLLKPSSAARAIAGGATTIERVDKLVQRIGLSLGMEHPALNATVDTVDRKLAANCVKAA</sequence>
<comment type="caution">
    <text evidence="2">The sequence shown here is derived from an EMBL/GenBank/DDBJ whole genome shotgun (WGS) entry which is preliminary data.</text>
</comment>
<dbReference type="Pfam" id="PF02558">
    <property type="entry name" value="ApbA"/>
    <property type="match status" value="1"/>
</dbReference>